<reference evidence="1 2" key="1">
    <citation type="journal article" date="2012" name="J. Bacteriol.">
        <title>Complete genome sequence of Mycoplasma haemocanis strain Illinois.</title>
        <authorList>
            <person name="do Nascimento N.C."/>
            <person name="Guimaraes A.M."/>
            <person name="Santos A.P."/>
            <person name="Sanmiguel P.J."/>
            <person name="Messick J.B."/>
        </authorList>
    </citation>
    <scope>NUCLEOTIDE SEQUENCE [LARGE SCALE GENOMIC DNA]</scope>
    <source>
        <strain evidence="1 2">Illinois</strain>
    </source>
</reference>
<evidence type="ECO:0000313" key="1">
    <source>
        <dbReference type="EMBL" id="AEW45188.1"/>
    </source>
</evidence>
<dbReference type="EMBL" id="CP003199">
    <property type="protein sequence ID" value="AEW45188.1"/>
    <property type="molecule type" value="Genomic_DNA"/>
</dbReference>
<gene>
    <name evidence="1" type="ordered locus">MHC_01610</name>
</gene>
<name>H6N6B6_MYCHN</name>
<dbReference type="Proteomes" id="UP000009135">
    <property type="component" value="Chromosome"/>
</dbReference>
<dbReference type="HOGENOM" id="CLU_096783_0_0_14"/>
<keyword evidence="2" id="KW-1185">Reference proteome</keyword>
<proteinExistence type="predicted"/>
<organism evidence="1 2">
    <name type="scientific">Mycoplasma haemocanis (strain Illinois)</name>
    <dbReference type="NCBI Taxonomy" id="1111676"/>
    <lineage>
        <taxon>Bacteria</taxon>
        <taxon>Bacillati</taxon>
        <taxon>Mycoplasmatota</taxon>
        <taxon>Mollicutes</taxon>
        <taxon>Mycoplasmataceae</taxon>
        <taxon>Mycoplasma</taxon>
    </lineage>
</organism>
<evidence type="ECO:0000313" key="2">
    <source>
        <dbReference type="Proteomes" id="UP000009135"/>
    </source>
</evidence>
<dbReference type="OrthoDB" id="9829360at2"/>
<dbReference type="KEGG" id="mhe:MHC_01610"/>
<dbReference type="AlphaFoldDB" id="H6N6B6"/>
<dbReference type="STRING" id="1111676.MHC_01610"/>
<accession>H6N6B6</accession>
<sequence>MGKVAYLTVGVAGAGGLSIGGLIAFKPWPHNNTEVSKVAVSIKERYSIALLDPSKDEAIWTKKYEILKTSSPHNSALRAALEKSKEPNKNEVEAKRLLKEGCKEIYESQVDDSAAFSDFKKICSKNNEDASKTGDWNTDEVTASNNKWDKALEALNKHNGNELDSQLSELKKEIKPAQPTTFDQTLRTKVKNWCSSTRGEMFEGEYSIKFKNQEAFCKIIS</sequence>
<protein>
    <submittedName>
        <fullName evidence="1">Uncharacterized protein</fullName>
    </submittedName>
</protein>